<dbReference type="AlphaFoldDB" id="A0A1G8E781"/>
<evidence type="ECO:0000313" key="2">
    <source>
        <dbReference type="Proteomes" id="UP000199017"/>
    </source>
</evidence>
<name>A0A1G8E781_9BACI</name>
<sequence>MNNGAVILPAPILAYNDKLLRCALEIEQG</sequence>
<dbReference type="EMBL" id="FNDU01000002">
    <property type="protein sequence ID" value="SDH65727.1"/>
    <property type="molecule type" value="Genomic_DNA"/>
</dbReference>
<gene>
    <name evidence="1" type="ORF">SAMN05216352_10298</name>
</gene>
<reference evidence="1 2" key="1">
    <citation type="submission" date="2016-10" db="EMBL/GenBank/DDBJ databases">
        <authorList>
            <person name="de Groot N.N."/>
        </authorList>
    </citation>
    <scope>NUCLEOTIDE SEQUENCE [LARGE SCALE GENOMIC DNA]</scope>
    <source>
        <strain evidence="2">P4B,CCM 7963,CECT 7998,DSM 25260,IBRC-M 10614,KCTC 13821</strain>
    </source>
</reference>
<proteinExistence type="predicted"/>
<dbReference type="Proteomes" id="UP000199017">
    <property type="component" value="Unassembled WGS sequence"/>
</dbReference>
<evidence type="ECO:0000313" key="1">
    <source>
        <dbReference type="EMBL" id="SDH65727.1"/>
    </source>
</evidence>
<keyword evidence="2" id="KW-1185">Reference proteome</keyword>
<accession>A0A1G8E781</accession>
<protein>
    <submittedName>
        <fullName evidence="1">Uncharacterized protein</fullName>
    </submittedName>
</protein>
<organism evidence="1 2">
    <name type="scientific">Alteribacillus bidgolensis</name>
    <dbReference type="NCBI Taxonomy" id="930129"/>
    <lineage>
        <taxon>Bacteria</taxon>
        <taxon>Bacillati</taxon>
        <taxon>Bacillota</taxon>
        <taxon>Bacilli</taxon>
        <taxon>Bacillales</taxon>
        <taxon>Bacillaceae</taxon>
        <taxon>Alteribacillus</taxon>
    </lineage>
</organism>
<dbReference type="STRING" id="930129.SAMN05216352_10298"/>